<feature type="transmembrane region" description="Helical" evidence="1">
    <location>
        <begin position="20"/>
        <end position="43"/>
    </location>
</feature>
<sequence>MLKRLFKEELGQGVVEYGLIIALIVMVVIGAFVAVNGGLNGIFNNTGSNLSSPSFILNG</sequence>
<accession>A0A4R1RBE3</accession>
<comment type="caution">
    <text evidence="2">The sequence shown here is derived from an EMBL/GenBank/DDBJ whole genome shotgun (WGS) entry which is preliminary data.</text>
</comment>
<keyword evidence="3" id="KW-1185">Reference proteome</keyword>
<name>A0A4R1RBE3_HYDET</name>
<dbReference type="OrthoDB" id="290056at2"/>
<proteinExistence type="predicted"/>
<reference evidence="2 3" key="1">
    <citation type="submission" date="2019-03" db="EMBL/GenBank/DDBJ databases">
        <title>Genomic Encyclopedia of Type Strains, Phase IV (KMG-IV): sequencing the most valuable type-strain genomes for metagenomic binning, comparative biology and taxonomic classification.</title>
        <authorList>
            <person name="Goeker M."/>
        </authorList>
    </citation>
    <scope>NUCLEOTIDE SEQUENCE [LARGE SCALE GENOMIC DNA]</scope>
    <source>
        <strain evidence="2 3">LX-B</strain>
    </source>
</reference>
<keyword evidence="1" id="KW-1133">Transmembrane helix</keyword>
<dbReference type="RefSeq" id="WP_132015468.1">
    <property type="nucleotide sequence ID" value="NZ_SLUN01000022.1"/>
</dbReference>
<keyword evidence="1" id="KW-0812">Transmembrane</keyword>
<dbReference type="Proteomes" id="UP000295008">
    <property type="component" value="Unassembled WGS sequence"/>
</dbReference>
<evidence type="ECO:0000313" key="3">
    <source>
        <dbReference type="Proteomes" id="UP000295008"/>
    </source>
</evidence>
<keyword evidence="1" id="KW-0472">Membrane</keyword>
<protein>
    <submittedName>
        <fullName evidence="2">Pilus assembly protein Flp/PilA</fullName>
    </submittedName>
</protein>
<gene>
    <name evidence="2" type="ORF">EDC14_102253</name>
</gene>
<evidence type="ECO:0000313" key="2">
    <source>
        <dbReference type="EMBL" id="TCL62999.1"/>
    </source>
</evidence>
<dbReference type="AlphaFoldDB" id="A0A4R1RBE3"/>
<dbReference type="EMBL" id="SLUN01000022">
    <property type="protein sequence ID" value="TCL62999.1"/>
    <property type="molecule type" value="Genomic_DNA"/>
</dbReference>
<organism evidence="2 3">
    <name type="scientific">Hydrogenispora ethanolica</name>
    <dbReference type="NCBI Taxonomy" id="1082276"/>
    <lineage>
        <taxon>Bacteria</taxon>
        <taxon>Bacillati</taxon>
        <taxon>Bacillota</taxon>
        <taxon>Hydrogenispora</taxon>
    </lineage>
</organism>
<evidence type="ECO:0000256" key="1">
    <source>
        <dbReference type="SAM" id="Phobius"/>
    </source>
</evidence>